<feature type="transmembrane region" description="Helical" evidence="1">
    <location>
        <begin position="6"/>
        <end position="30"/>
    </location>
</feature>
<sequence>MGVLKGVAAGAAVISAIVTLCLVPLFLLLGPERVLVDNSMEAGAIWIWMAMVVCLTAASLGGWITHRVSGSIGAVVGLLAVVVLAGLLDAGYHQWLSPADAIVRAQASWIGLLVGMREPLWYDLALPVLMGIFVWVAGSGRAMEHRPSPGRHR</sequence>
<evidence type="ECO:0000313" key="3">
    <source>
        <dbReference type="Proteomes" id="UP000189462"/>
    </source>
</evidence>
<name>A0A1V3NAW1_9GAMM</name>
<evidence type="ECO:0000313" key="2">
    <source>
        <dbReference type="EMBL" id="OOG21972.1"/>
    </source>
</evidence>
<gene>
    <name evidence="2" type="ORF">B1C78_15760</name>
</gene>
<keyword evidence="1" id="KW-0812">Transmembrane</keyword>
<feature type="transmembrane region" description="Helical" evidence="1">
    <location>
        <begin position="70"/>
        <end position="88"/>
    </location>
</feature>
<protein>
    <submittedName>
        <fullName evidence="2">Uncharacterized protein</fullName>
    </submittedName>
</protein>
<reference evidence="2 3" key="1">
    <citation type="submission" date="2017-02" db="EMBL/GenBank/DDBJ databases">
        <title>Genomic diversity within the haloalkaliphilic genus Thioalkalivibrio.</title>
        <authorList>
            <person name="Ahn A.-C."/>
            <person name="Meier-Kolthoff J."/>
            <person name="Overmars L."/>
            <person name="Richter M."/>
            <person name="Woyke T."/>
            <person name="Sorokin D.Y."/>
            <person name="Muyzer G."/>
        </authorList>
    </citation>
    <scope>NUCLEOTIDE SEQUENCE [LARGE SCALE GENOMIC DNA]</scope>
    <source>
        <strain evidence="2 3">ALJD</strain>
    </source>
</reference>
<dbReference type="Proteomes" id="UP000189462">
    <property type="component" value="Unassembled WGS sequence"/>
</dbReference>
<evidence type="ECO:0000256" key="1">
    <source>
        <dbReference type="SAM" id="Phobius"/>
    </source>
</evidence>
<dbReference type="RefSeq" id="WP_077280119.1">
    <property type="nucleotide sequence ID" value="NZ_MVBK01000117.1"/>
</dbReference>
<keyword evidence="1" id="KW-0472">Membrane</keyword>
<dbReference type="OrthoDB" id="5784461at2"/>
<keyword evidence="3" id="KW-1185">Reference proteome</keyword>
<accession>A0A1V3NAW1</accession>
<feature type="transmembrane region" description="Helical" evidence="1">
    <location>
        <begin position="120"/>
        <end position="138"/>
    </location>
</feature>
<keyword evidence="1" id="KW-1133">Transmembrane helix</keyword>
<dbReference type="AlphaFoldDB" id="A0A1V3NAW1"/>
<organism evidence="2 3">
    <name type="scientific">Thioalkalivibrio denitrificans</name>
    <dbReference type="NCBI Taxonomy" id="108003"/>
    <lineage>
        <taxon>Bacteria</taxon>
        <taxon>Pseudomonadati</taxon>
        <taxon>Pseudomonadota</taxon>
        <taxon>Gammaproteobacteria</taxon>
        <taxon>Chromatiales</taxon>
        <taxon>Ectothiorhodospiraceae</taxon>
        <taxon>Thioalkalivibrio</taxon>
    </lineage>
</organism>
<comment type="caution">
    <text evidence="2">The sequence shown here is derived from an EMBL/GenBank/DDBJ whole genome shotgun (WGS) entry which is preliminary data.</text>
</comment>
<proteinExistence type="predicted"/>
<feature type="transmembrane region" description="Helical" evidence="1">
    <location>
        <begin position="42"/>
        <end position="64"/>
    </location>
</feature>
<dbReference type="EMBL" id="MVBK01000117">
    <property type="protein sequence ID" value="OOG21972.1"/>
    <property type="molecule type" value="Genomic_DNA"/>
</dbReference>